<feature type="compositionally biased region" description="Low complexity" evidence="1">
    <location>
        <begin position="376"/>
        <end position="388"/>
    </location>
</feature>
<dbReference type="AlphaFoldDB" id="A0A2P8ADQ0"/>
<name>A0A2P8ADQ0_9PEZI</name>
<dbReference type="GO" id="GO:0003735">
    <property type="term" value="F:structural constituent of ribosome"/>
    <property type="evidence" value="ECO:0007669"/>
    <property type="project" value="InterPro"/>
</dbReference>
<sequence length="396" mass="45076">MAPPASALYRQAARISHRTQWLSYRQWQFTSQRQQSFLRPFSSTPSRPAEESNTNTSSNDDTPHFNDSFFASLSAAEKSAYLQSSPAERRDQEEMHALLNSELGPNSKAGRDLEALVERYVNETKEDLGPDFGEKAGRLPRVPEDFSTMADPDPEIAPDEEFQDDDISSHAHAELDQHREMREYMRLASWEMPLLSTLPLPFEPPTSAQPLRWRYTTYLGTPHPASNKVVLTFSPSALPDLTPQQTSKLIKLAGPRYNPHNDTVKMSCESFPSQAQNKRYLGDTLSKLLSEAKDSKEKFDDVPYDFRHARESKRLRFPKEWRVTGERKAELEGKRDERERLQRERKEKLGGELVDGIRSIEEGRYRLANEVQKELGGAQQPAGRAAQGSAVRGRGR</sequence>
<evidence type="ECO:0000313" key="4">
    <source>
        <dbReference type="Proteomes" id="UP000243723"/>
    </source>
</evidence>
<evidence type="ECO:0000256" key="1">
    <source>
        <dbReference type="SAM" id="MobiDB-lite"/>
    </source>
</evidence>
<dbReference type="InterPro" id="IPR039848">
    <property type="entry name" value="Ribosomal_mS35_mt"/>
</dbReference>
<dbReference type="OrthoDB" id="283424at2759"/>
<comment type="caution">
    <text evidence="3">The sequence shown here is derived from an EMBL/GenBank/DDBJ whole genome shotgun (WGS) entry which is preliminary data.</text>
</comment>
<reference evidence="3 4" key="1">
    <citation type="submission" date="2017-05" db="EMBL/GenBank/DDBJ databases">
        <title>Draft genome sequence of Elsinoe australis.</title>
        <authorList>
            <person name="Cheng Q."/>
        </authorList>
    </citation>
    <scope>NUCLEOTIDE SEQUENCE [LARGE SCALE GENOMIC DNA]</scope>
    <source>
        <strain evidence="3 4">NL1</strain>
    </source>
</reference>
<dbReference type="GO" id="GO:0005763">
    <property type="term" value="C:mitochondrial small ribosomal subunit"/>
    <property type="evidence" value="ECO:0007669"/>
    <property type="project" value="TreeGrafter"/>
</dbReference>
<protein>
    <recommendedName>
        <fullName evidence="2">Small ribosomal subunit protein mS35 mitochondrial conserved domain-containing protein</fullName>
    </recommendedName>
</protein>
<feature type="compositionally biased region" description="Polar residues" evidence="1">
    <location>
        <begin position="35"/>
        <end position="60"/>
    </location>
</feature>
<dbReference type="GO" id="GO:0032543">
    <property type="term" value="P:mitochondrial translation"/>
    <property type="evidence" value="ECO:0007669"/>
    <property type="project" value="InterPro"/>
</dbReference>
<gene>
    <name evidence="3" type="ORF">B9Z65_6622</name>
</gene>
<feature type="region of interest" description="Disordered" evidence="1">
    <location>
        <begin position="35"/>
        <end position="67"/>
    </location>
</feature>
<dbReference type="Pfam" id="PF10213">
    <property type="entry name" value="MRP-S28"/>
    <property type="match status" value="1"/>
</dbReference>
<dbReference type="PANTHER" id="PTHR13490">
    <property type="entry name" value="MITOCHONDRIAL 28S RIBOSOMAL PROTEIN S28"/>
    <property type="match status" value="1"/>
</dbReference>
<dbReference type="PANTHER" id="PTHR13490:SF0">
    <property type="entry name" value="SMALL RIBOSOMAL SUBUNIT PROTEIN MS35"/>
    <property type="match status" value="1"/>
</dbReference>
<feature type="region of interest" description="Disordered" evidence="1">
    <location>
        <begin position="326"/>
        <end position="348"/>
    </location>
</feature>
<keyword evidence="4" id="KW-1185">Reference proteome</keyword>
<feature type="region of interest" description="Disordered" evidence="1">
    <location>
        <begin position="372"/>
        <end position="396"/>
    </location>
</feature>
<organism evidence="3 4">
    <name type="scientific">Elsinoe australis</name>
    <dbReference type="NCBI Taxonomy" id="40998"/>
    <lineage>
        <taxon>Eukaryota</taxon>
        <taxon>Fungi</taxon>
        <taxon>Dikarya</taxon>
        <taxon>Ascomycota</taxon>
        <taxon>Pezizomycotina</taxon>
        <taxon>Dothideomycetes</taxon>
        <taxon>Dothideomycetidae</taxon>
        <taxon>Myriangiales</taxon>
        <taxon>Elsinoaceae</taxon>
        <taxon>Elsinoe</taxon>
    </lineage>
</organism>
<dbReference type="InterPro" id="IPR019349">
    <property type="entry name" value="Ribosomal_mS35_mit"/>
</dbReference>
<dbReference type="STRING" id="40998.A0A2P8ADQ0"/>
<dbReference type="EMBL" id="NHZQ01000016">
    <property type="protein sequence ID" value="PSK58607.1"/>
    <property type="molecule type" value="Genomic_DNA"/>
</dbReference>
<evidence type="ECO:0000259" key="2">
    <source>
        <dbReference type="Pfam" id="PF10213"/>
    </source>
</evidence>
<dbReference type="Proteomes" id="UP000243723">
    <property type="component" value="Unassembled WGS sequence"/>
</dbReference>
<accession>A0A2P8ADQ0</accession>
<feature type="domain" description="Small ribosomal subunit protein mS35 mitochondrial conserved" evidence="2">
    <location>
        <begin position="201"/>
        <end position="321"/>
    </location>
</feature>
<proteinExistence type="predicted"/>
<evidence type="ECO:0000313" key="3">
    <source>
        <dbReference type="EMBL" id="PSK58607.1"/>
    </source>
</evidence>